<gene>
    <name evidence="2" type="ORF">CCMP2556_LOCUS55055</name>
</gene>
<proteinExistence type="predicted"/>
<keyword evidence="3" id="KW-1185">Reference proteome</keyword>
<feature type="domain" description="DUF218" evidence="1">
    <location>
        <begin position="7"/>
        <end position="127"/>
    </location>
</feature>
<accession>A0ABP0SZL5</accession>
<dbReference type="EMBL" id="CAXAMN010028817">
    <property type="protein sequence ID" value="CAK9117812.1"/>
    <property type="molecule type" value="Genomic_DNA"/>
</dbReference>
<evidence type="ECO:0000313" key="2">
    <source>
        <dbReference type="EMBL" id="CAK9117812.1"/>
    </source>
</evidence>
<sequence>MAMATFIACLGQQLAPDGSVPLTLANRAARAAQLHKTLGASIILSGADVSKVGITEAQAMKRILSSAPYSVAPEALLLDESAQNTIENARNTLSIIREHTSGIDSGIKMYLVTSEFHCPRSEFIFRTGVGGVRLSGDGGLEGGCPNLATPVTVLHRRPKDIEHQCPTTPCRVCHTYNLRSCEIIARS</sequence>
<dbReference type="CDD" id="cd06259">
    <property type="entry name" value="YdcF-like"/>
    <property type="match status" value="1"/>
</dbReference>
<dbReference type="InterPro" id="IPR014729">
    <property type="entry name" value="Rossmann-like_a/b/a_fold"/>
</dbReference>
<dbReference type="PANTHER" id="PTHR30336">
    <property type="entry name" value="INNER MEMBRANE PROTEIN, PROBABLE PERMEASE"/>
    <property type="match status" value="1"/>
</dbReference>
<comment type="caution">
    <text evidence="2">The sequence shown here is derived from an EMBL/GenBank/DDBJ whole genome shotgun (WGS) entry which is preliminary data.</text>
</comment>
<evidence type="ECO:0000313" key="3">
    <source>
        <dbReference type="Proteomes" id="UP001642484"/>
    </source>
</evidence>
<dbReference type="Proteomes" id="UP001642484">
    <property type="component" value="Unassembled WGS sequence"/>
</dbReference>
<name>A0ABP0SZL5_9DINO</name>
<dbReference type="InterPro" id="IPR051599">
    <property type="entry name" value="Cell_Envelope_Assoc"/>
</dbReference>
<dbReference type="Gene3D" id="3.40.50.620">
    <property type="entry name" value="HUPs"/>
    <property type="match status" value="1"/>
</dbReference>
<reference evidence="2 3" key="1">
    <citation type="submission" date="2024-02" db="EMBL/GenBank/DDBJ databases">
        <authorList>
            <person name="Chen Y."/>
            <person name="Shah S."/>
            <person name="Dougan E. K."/>
            <person name="Thang M."/>
            <person name="Chan C."/>
        </authorList>
    </citation>
    <scope>NUCLEOTIDE SEQUENCE [LARGE SCALE GENOMIC DNA]</scope>
</reference>
<dbReference type="PANTHER" id="PTHR30336:SF20">
    <property type="entry name" value="DUF218 DOMAIN-CONTAINING PROTEIN"/>
    <property type="match status" value="1"/>
</dbReference>
<protein>
    <recommendedName>
        <fullName evidence="1">DUF218 domain-containing protein</fullName>
    </recommendedName>
</protein>
<evidence type="ECO:0000259" key="1">
    <source>
        <dbReference type="Pfam" id="PF02698"/>
    </source>
</evidence>
<dbReference type="InterPro" id="IPR003848">
    <property type="entry name" value="DUF218"/>
</dbReference>
<organism evidence="2 3">
    <name type="scientific">Durusdinium trenchii</name>
    <dbReference type="NCBI Taxonomy" id="1381693"/>
    <lineage>
        <taxon>Eukaryota</taxon>
        <taxon>Sar</taxon>
        <taxon>Alveolata</taxon>
        <taxon>Dinophyceae</taxon>
        <taxon>Suessiales</taxon>
        <taxon>Symbiodiniaceae</taxon>
        <taxon>Durusdinium</taxon>
    </lineage>
</organism>
<dbReference type="Pfam" id="PF02698">
    <property type="entry name" value="DUF218"/>
    <property type="match status" value="1"/>
</dbReference>